<evidence type="ECO:0000313" key="8">
    <source>
        <dbReference type="Proteomes" id="UP000248857"/>
    </source>
</evidence>
<dbReference type="Gene3D" id="3.40.50.1820">
    <property type="entry name" value="alpha/beta hydrolase"/>
    <property type="match status" value="1"/>
</dbReference>
<dbReference type="InterPro" id="IPR002925">
    <property type="entry name" value="Dienelactn_hydro"/>
</dbReference>
<evidence type="ECO:0000259" key="6">
    <source>
        <dbReference type="Pfam" id="PF07176"/>
    </source>
</evidence>
<dbReference type="Pfam" id="PF07176">
    <property type="entry name" value="DUF1400"/>
    <property type="match status" value="1"/>
</dbReference>
<dbReference type="EMBL" id="PQWO01000008">
    <property type="protein sequence ID" value="PZD72735.1"/>
    <property type="molecule type" value="Genomic_DNA"/>
</dbReference>
<dbReference type="OrthoDB" id="422423at2"/>
<dbReference type="InterPro" id="IPR029058">
    <property type="entry name" value="AB_hydrolase_fold"/>
</dbReference>
<feature type="domain" description="Dienelactone hydrolase" evidence="5">
    <location>
        <begin position="237"/>
        <end position="352"/>
    </location>
</feature>
<dbReference type="SUPFAM" id="SSF53474">
    <property type="entry name" value="alpha/beta-Hydrolases"/>
    <property type="match status" value="1"/>
</dbReference>
<dbReference type="Pfam" id="PF01738">
    <property type="entry name" value="DLH"/>
    <property type="match status" value="1"/>
</dbReference>
<keyword evidence="2" id="KW-0442">Lipid degradation</keyword>
<proteinExistence type="predicted"/>
<sequence length="540" mass="60136">MSHRKSWLFSLLFGSLAALATALPAWSAEQVYFKFGSLELPLSVPALAMWAETGAAEPDLDTYLSLLTSQQRAQLRELLQTRYDENYFNLSYMAYTSIGERFLKNVGQLVRTRDKGNGFEELQTAFVNASKADEGISFISMLQQYPEDIEIDVAQILGLAQRAKGLVSETDAFMAKLAEVATAAAQEQSLDGQKAQLQAGQSLTASAQQPDLRQKGSLKTVLQPLQVQGSDLKFDLYHPQQLSRSMPVVVITAGFGAEQDFFEDLAHHLASYGFAVVVPVHAGSNKPRRQAFFAGQHQELFPVTEYIKRPQEVTAVLDDLERRNAGQFQNQLNLEDVGVFGHSFGGPTALSLGGAELNFEQLQQTCEQMDLLNISLYYQCYALELPPQSTQLRDRRVKALFLLGPFSSSLFGPEEMSKLDLPILWEATDIDLPAPLLLEQMPTFKGLTTPDRYLAVSEGLPHAHITFEVISGLVKEDEVERLEELSMTYQKALTVAFFKTHVAEDEAFRPYLQSSYAQSISEAPYSLHFLDAEASEKLFE</sequence>
<dbReference type="GO" id="GO:0016042">
    <property type="term" value="P:lipid catabolic process"/>
    <property type="evidence" value="ECO:0007669"/>
    <property type="project" value="UniProtKB-KW"/>
</dbReference>
<name>A0A2W1JMQ5_9CYAN</name>
<feature type="signal peptide" evidence="4">
    <location>
        <begin position="1"/>
        <end position="20"/>
    </location>
</feature>
<dbReference type="RefSeq" id="WP_110986647.1">
    <property type="nucleotide sequence ID" value="NZ_CAWNWM010000008.1"/>
</dbReference>
<reference evidence="7 8" key="1">
    <citation type="journal article" date="2018" name="Sci. Rep.">
        <title>A novel species of the marine cyanobacterium Acaryochloris with a unique pigment content and lifestyle.</title>
        <authorList>
            <person name="Partensky F."/>
            <person name="Six C."/>
            <person name="Ratin M."/>
            <person name="Garczarek L."/>
            <person name="Vaulot D."/>
            <person name="Probert I."/>
            <person name="Calteau A."/>
            <person name="Gourvil P."/>
            <person name="Marie D."/>
            <person name="Grebert T."/>
            <person name="Bouchier C."/>
            <person name="Le Panse S."/>
            <person name="Gachenot M."/>
            <person name="Rodriguez F."/>
            <person name="Garrido J.L."/>
        </authorList>
    </citation>
    <scope>NUCLEOTIDE SEQUENCE [LARGE SCALE GENOMIC DNA]</scope>
    <source>
        <strain evidence="7 8">RCC1774</strain>
    </source>
</reference>
<dbReference type="PANTHER" id="PTHR10272:SF13">
    <property type="entry name" value="POLY(ETHYLENE TEREPHTHALATE) HYDROLASE"/>
    <property type="match status" value="1"/>
</dbReference>
<keyword evidence="1" id="KW-0378">Hydrolase</keyword>
<evidence type="ECO:0000256" key="4">
    <source>
        <dbReference type="SAM" id="SignalP"/>
    </source>
</evidence>
<evidence type="ECO:0000256" key="2">
    <source>
        <dbReference type="ARBA" id="ARBA00022963"/>
    </source>
</evidence>
<dbReference type="GO" id="GO:0003847">
    <property type="term" value="F:1-alkyl-2-acetylglycerophosphocholine esterase activity"/>
    <property type="evidence" value="ECO:0007669"/>
    <property type="project" value="TreeGrafter"/>
</dbReference>
<gene>
    <name evidence="7" type="ORF">C1752_03193</name>
</gene>
<evidence type="ECO:0000256" key="1">
    <source>
        <dbReference type="ARBA" id="ARBA00022801"/>
    </source>
</evidence>
<dbReference type="AlphaFoldDB" id="A0A2W1JMQ5"/>
<accession>A0A2W1JMQ5</accession>
<comment type="caution">
    <text evidence="7">The sequence shown here is derived from an EMBL/GenBank/DDBJ whole genome shotgun (WGS) entry which is preliminary data.</text>
</comment>
<organism evidence="7 8">
    <name type="scientific">Acaryochloris thomasi RCC1774</name>
    <dbReference type="NCBI Taxonomy" id="1764569"/>
    <lineage>
        <taxon>Bacteria</taxon>
        <taxon>Bacillati</taxon>
        <taxon>Cyanobacteriota</taxon>
        <taxon>Cyanophyceae</taxon>
        <taxon>Acaryochloridales</taxon>
        <taxon>Acaryochloridaceae</taxon>
        <taxon>Acaryochloris</taxon>
        <taxon>Acaryochloris thomasi</taxon>
    </lineage>
</organism>
<keyword evidence="8" id="KW-1185">Reference proteome</keyword>
<keyword evidence="3" id="KW-0443">Lipid metabolism</keyword>
<feature type="chain" id="PRO_5015887604" evidence="4">
    <location>
        <begin position="21"/>
        <end position="540"/>
    </location>
</feature>
<protein>
    <submittedName>
        <fullName evidence="7">Uncharacterized protein</fullName>
    </submittedName>
</protein>
<feature type="domain" description="DUF1400" evidence="6">
    <location>
        <begin position="27"/>
        <end position="152"/>
    </location>
</feature>
<keyword evidence="4" id="KW-0732">Signal</keyword>
<dbReference type="InterPro" id="IPR010802">
    <property type="entry name" value="DUF1400"/>
</dbReference>
<evidence type="ECO:0000313" key="7">
    <source>
        <dbReference type="EMBL" id="PZD72735.1"/>
    </source>
</evidence>
<dbReference type="PANTHER" id="PTHR10272">
    <property type="entry name" value="PLATELET-ACTIVATING FACTOR ACETYLHYDROLASE"/>
    <property type="match status" value="1"/>
</dbReference>
<dbReference type="Proteomes" id="UP000248857">
    <property type="component" value="Unassembled WGS sequence"/>
</dbReference>
<evidence type="ECO:0000259" key="5">
    <source>
        <dbReference type="Pfam" id="PF01738"/>
    </source>
</evidence>
<evidence type="ECO:0000256" key="3">
    <source>
        <dbReference type="ARBA" id="ARBA00023098"/>
    </source>
</evidence>